<gene>
    <name evidence="1" type="ORF">BGZ99_003742</name>
</gene>
<evidence type="ECO:0000313" key="1">
    <source>
        <dbReference type="EMBL" id="KAG0300595.1"/>
    </source>
</evidence>
<feature type="non-terminal residue" evidence="1">
    <location>
        <position position="83"/>
    </location>
</feature>
<keyword evidence="2" id="KW-1185">Reference proteome</keyword>
<organism evidence="1 2">
    <name type="scientific">Dissophora globulifera</name>
    <dbReference type="NCBI Taxonomy" id="979702"/>
    <lineage>
        <taxon>Eukaryota</taxon>
        <taxon>Fungi</taxon>
        <taxon>Fungi incertae sedis</taxon>
        <taxon>Mucoromycota</taxon>
        <taxon>Mortierellomycotina</taxon>
        <taxon>Mortierellomycetes</taxon>
        <taxon>Mortierellales</taxon>
        <taxon>Mortierellaceae</taxon>
        <taxon>Dissophora</taxon>
    </lineage>
</organism>
<comment type="caution">
    <text evidence="1">The sequence shown here is derived from an EMBL/GenBank/DDBJ whole genome shotgun (WGS) entry which is preliminary data.</text>
</comment>
<sequence>MASMELETEEDFMIDVGFTIAEDKSLVDKARVKRTYGEDFTERLVSAWSDPFSHQSTENEKAALSNLWRLGLNAERVEKSDES</sequence>
<protein>
    <submittedName>
        <fullName evidence="1">Uncharacterized protein</fullName>
    </submittedName>
</protein>
<accession>A0A9P6UHU6</accession>
<reference evidence="1" key="1">
    <citation type="journal article" date="2020" name="Fungal Divers.">
        <title>Resolving the Mortierellaceae phylogeny through synthesis of multi-gene phylogenetics and phylogenomics.</title>
        <authorList>
            <person name="Vandepol N."/>
            <person name="Liber J."/>
            <person name="Desiro A."/>
            <person name="Na H."/>
            <person name="Kennedy M."/>
            <person name="Barry K."/>
            <person name="Grigoriev I.V."/>
            <person name="Miller A.N."/>
            <person name="O'Donnell K."/>
            <person name="Stajich J.E."/>
            <person name="Bonito G."/>
        </authorList>
    </citation>
    <scope>NUCLEOTIDE SEQUENCE</scope>
    <source>
        <strain evidence="1">REB-010B</strain>
    </source>
</reference>
<dbReference type="Proteomes" id="UP000738325">
    <property type="component" value="Unassembled WGS sequence"/>
</dbReference>
<dbReference type="EMBL" id="JAAAIP010002335">
    <property type="protein sequence ID" value="KAG0300595.1"/>
    <property type="molecule type" value="Genomic_DNA"/>
</dbReference>
<dbReference type="AlphaFoldDB" id="A0A9P6UHU6"/>
<proteinExistence type="predicted"/>
<name>A0A9P6UHU6_9FUNG</name>
<evidence type="ECO:0000313" key="2">
    <source>
        <dbReference type="Proteomes" id="UP000738325"/>
    </source>
</evidence>